<keyword evidence="2" id="KW-1185">Reference proteome</keyword>
<dbReference type="OrthoDB" id="564871at2"/>
<dbReference type="AlphaFoldDB" id="A0A060NL45"/>
<dbReference type="InterPro" id="IPR029044">
    <property type="entry name" value="Nucleotide-diphossugar_trans"/>
</dbReference>
<evidence type="ECO:0008006" key="3">
    <source>
        <dbReference type="Google" id="ProtNLM"/>
    </source>
</evidence>
<dbReference type="Proteomes" id="UP000066014">
    <property type="component" value="Chromosome"/>
</dbReference>
<protein>
    <recommendedName>
        <fullName evidence="3">Glycosyltransferase</fullName>
    </recommendedName>
</protein>
<dbReference type="HOGENOM" id="CLU_1159545_0_0_4"/>
<evidence type="ECO:0000313" key="2">
    <source>
        <dbReference type="Proteomes" id="UP000066014"/>
    </source>
</evidence>
<gene>
    <name evidence="1" type="ORF">SMCB_0239</name>
</gene>
<dbReference type="KEGG" id="cbab:SMCB_0239"/>
<accession>A0A060NL45</accession>
<dbReference type="EMBL" id="AP014569">
    <property type="protein sequence ID" value="BAO82467.1"/>
    <property type="molecule type" value="Genomic_DNA"/>
</dbReference>
<dbReference type="RefSeq" id="WP_052468362.1">
    <property type="nucleotide sequence ID" value="NZ_AP014569.1"/>
</dbReference>
<proteinExistence type="predicted"/>
<reference evidence="1 2" key="1">
    <citation type="journal article" date="2014" name="Nat. Commun.">
        <title>Physiological and genomic features of highly alkaliphilic hydrogen-utilizing Betaproteobacteria from a continental serpentinizing site.</title>
        <authorList>
            <person name="Suzuki S."/>
            <person name="Kuenen J.G."/>
            <person name="Schipper K."/>
            <person name="van der Velde S."/>
            <person name="Ishii S."/>
            <person name="Wu A."/>
            <person name="Sorokin D.Y."/>
            <person name="Tenney A."/>
            <person name="Meng X.Y."/>
            <person name="Morrill P.L."/>
            <person name="Kamagata Y."/>
            <person name="Muyzer G."/>
            <person name="Nealson K.H."/>
        </authorList>
    </citation>
    <scope>NUCLEOTIDE SEQUENCE [LARGE SCALE GENOMIC DNA]</scope>
    <source>
        <strain evidence="1 2">B1</strain>
    </source>
</reference>
<dbReference type="SUPFAM" id="SSF53448">
    <property type="entry name" value="Nucleotide-diphospho-sugar transferases"/>
    <property type="match status" value="1"/>
</dbReference>
<sequence length="239" mass="27100">MIATPLNPIRRLCDTVVCVCKSGGEYGVAQVQALQRQLRRHAPGARLICLSDLPSMPEGVELRPLRHDLPGWFSKLEIFALPERCFLYLDLDVVITRNPLVDAPPGLWLLRGFKGHDYNSSLMLVNGNFGSILEDFLLDVQGHIAAYSGAKGWGDQDFIRDSGLVSGSLQKLHPNLAASWKVDLRYRMDWIEPAPAVLVFHGRPKPEELRIDNPRPGRVRVRSWRYRLLSWLKALRARM</sequence>
<organism evidence="1 2">
    <name type="scientific">Serpentinimonas maccroryi</name>
    <dbReference type="NCBI Taxonomy" id="1458426"/>
    <lineage>
        <taxon>Bacteria</taxon>
        <taxon>Pseudomonadati</taxon>
        <taxon>Pseudomonadota</taxon>
        <taxon>Betaproteobacteria</taxon>
        <taxon>Burkholderiales</taxon>
        <taxon>Comamonadaceae</taxon>
        <taxon>Serpentinimonas</taxon>
    </lineage>
</organism>
<name>A0A060NL45_9BURK</name>
<evidence type="ECO:0000313" key="1">
    <source>
        <dbReference type="EMBL" id="BAO82467.1"/>
    </source>
</evidence>
<dbReference type="Gene3D" id="3.90.550.10">
    <property type="entry name" value="Spore Coat Polysaccharide Biosynthesis Protein SpsA, Chain A"/>
    <property type="match status" value="1"/>
</dbReference>